<comment type="caution">
    <text evidence="10">The sequence shown here is derived from an EMBL/GenBank/DDBJ whole genome shotgun (WGS) entry which is preliminary data.</text>
</comment>
<dbReference type="Gene3D" id="3.30.1330.60">
    <property type="entry name" value="OmpA-like domain"/>
    <property type="match status" value="1"/>
</dbReference>
<dbReference type="Proteomes" id="UP001281656">
    <property type="component" value="Unassembled WGS sequence"/>
</dbReference>
<organism evidence="10 11">
    <name type="scientific">Clostridium tanneri</name>
    <dbReference type="NCBI Taxonomy" id="3037988"/>
    <lineage>
        <taxon>Bacteria</taxon>
        <taxon>Bacillati</taxon>
        <taxon>Bacillota</taxon>
        <taxon>Clostridia</taxon>
        <taxon>Eubacteriales</taxon>
        <taxon>Clostridiaceae</taxon>
        <taxon>Clostridium</taxon>
    </lineage>
</organism>
<evidence type="ECO:0000259" key="9">
    <source>
        <dbReference type="PROSITE" id="PS51123"/>
    </source>
</evidence>
<feature type="domain" description="OmpA-like" evidence="9">
    <location>
        <begin position="114"/>
        <end position="234"/>
    </location>
</feature>
<keyword evidence="10" id="KW-0966">Cell projection</keyword>
<dbReference type="EMBL" id="JARUJP010000002">
    <property type="protein sequence ID" value="MDW8800065.1"/>
    <property type="molecule type" value="Genomic_DNA"/>
</dbReference>
<evidence type="ECO:0000256" key="1">
    <source>
        <dbReference type="ARBA" id="ARBA00004162"/>
    </source>
</evidence>
<evidence type="ECO:0000256" key="3">
    <source>
        <dbReference type="ARBA" id="ARBA00022475"/>
    </source>
</evidence>
<name>A0ABU4JPL8_9CLOT</name>
<dbReference type="Pfam" id="PF13677">
    <property type="entry name" value="MotB_plug"/>
    <property type="match status" value="1"/>
</dbReference>
<reference evidence="10 11" key="1">
    <citation type="submission" date="2023-04" db="EMBL/GenBank/DDBJ databases">
        <title>Clostridium tannerae sp. nov., isolated from the fecal material of an alpaca.</title>
        <authorList>
            <person name="Miller S."/>
            <person name="Hendry M."/>
            <person name="King J."/>
            <person name="Sankaranarayanan K."/>
            <person name="Lawson P.A."/>
        </authorList>
    </citation>
    <scope>NUCLEOTIDE SEQUENCE [LARGE SCALE GENOMIC DNA]</scope>
    <source>
        <strain evidence="10 11">A1-XYC3</strain>
    </source>
</reference>
<evidence type="ECO:0000256" key="4">
    <source>
        <dbReference type="ARBA" id="ARBA00022692"/>
    </source>
</evidence>
<keyword evidence="4 8" id="KW-0812">Transmembrane</keyword>
<dbReference type="Pfam" id="PF00691">
    <property type="entry name" value="OmpA"/>
    <property type="match status" value="1"/>
</dbReference>
<dbReference type="SUPFAM" id="SSF103088">
    <property type="entry name" value="OmpA-like"/>
    <property type="match status" value="1"/>
</dbReference>
<dbReference type="InterPro" id="IPR006665">
    <property type="entry name" value="OmpA-like"/>
</dbReference>
<evidence type="ECO:0000256" key="5">
    <source>
        <dbReference type="ARBA" id="ARBA00022989"/>
    </source>
</evidence>
<sequence>MAKKKQHHEEHVDETWLIPYSDMLTLLLALFIVMFAMSQADKQKMKQVSDQFHVVFSGDKSSGVLDNPGEAVVPSESSNSAVEEDKMNEIKQTLDKEIEKSGYSDKVKVNLNKEGLEISIQDVVLFNSGDDKILNETSPLLLEVSKSLVNLDNSIKIVGHTDTVPIKNAKFHSNWELSAMRAINVMNFLVGSGGLQPERFSIQGYGQYMPKFDNSTEEGRAKNRRVEIFVVRKYPADKEVSNKTDQKTN</sequence>
<dbReference type="PROSITE" id="PS51123">
    <property type="entry name" value="OMPA_2"/>
    <property type="match status" value="1"/>
</dbReference>
<protein>
    <submittedName>
        <fullName evidence="10">Flagellar motor protein MotB</fullName>
    </submittedName>
</protein>
<proteinExistence type="inferred from homology"/>
<accession>A0ABU4JPL8</accession>
<feature type="transmembrane region" description="Helical" evidence="8">
    <location>
        <begin position="17"/>
        <end position="37"/>
    </location>
</feature>
<keyword evidence="10" id="KW-0969">Cilium</keyword>
<keyword evidence="6 7" id="KW-0472">Membrane</keyword>
<dbReference type="InterPro" id="IPR050330">
    <property type="entry name" value="Bact_OuterMem_StrucFunc"/>
</dbReference>
<dbReference type="RefSeq" id="WP_318796692.1">
    <property type="nucleotide sequence ID" value="NZ_JARUJP010000002.1"/>
</dbReference>
<keyword evidence="3" id="KW-1003">Cell membrane</keyword>
<dbReference type="CDD" id="cd07185">
    <property type="entry name" value="OmpA_C-like"/>
    <property type="match status" value="1"/>
</dbReference>
<evidence type="ECO:0000256" key="2">
    <source>
        <dbReference type="ARBA" id="ARBA00008914"/>
    </source>
</evidence>
<dbReference type="InterPro" id="IPR025713">
    <property type="entry name" value="MotB-like_N_dom"/>
</dbReference>
<evidence type="ECO:0000256" key="6">
    <source>
        <dbReference type="ARBA" id="ARBA00023136"/>
    </source>
</evidence>
<evidence type="ECO:0000313" key="10">
    <source>
        <dbReference type="EMBL" id="MDW8800065.1"/>
    </source>
</evidence>
<comment type="similarity">
    <text evidence="2">Belongs to the MotB family.</text>
</comment>
<keyword evidence="5 8" id="KW-1133">Transmembrane helix</keyword>
<dbReference type="PANTHER" id="PTHR30329">
    <property type="entry name" value="STATOR ELEMENT OF FLAGELLAR MOTOR COMPLEX"/>
    <property type="match status" value="1"/>
</dbReference>
<evidence type="ECO:0000256" key="8">
    <source>
        <dbReference type="SAM" id="Phobius"/>
    </source>
</evidence>
<comment type="subcellular location">
    <subcellularLocation>
        <location evidence="1">Cell membrane</location>
        <topology evidence="1">Single-pass membrane protein</topology>
    </subcellularLocation>
</comment>
<keyword evidence="11" id="KW-1185">Reference proteome</keyword>
<dbReference type="PANTHER" id="PTHR30329:SF21">
    <property type="entry name" value="LIPOPROTEIN YIAD-RELATED"/>
    <property type="match status" value="1"/>
</dbReference>
<keyword evidence="10" id="KW-0282">Flagellum</keyword>
<gene>
    <name evidence="10" type="ORF">P8V03_02720</name>
</gene>
<dbReference type="InterPro" id="IPR036737">
    <property type="entry name" value="OmpA-like_sf"/>
</dbReference>
<evidence type="ECO:0000256" key="7">
    <source>
        <dbReference type="PROSITE-ProRule" id="PRU00473"/>
    </source>
</evidence>
<evidence type="ECO:0000313" key="11">
    <source>
        <dbReference type="Proteomes" id="UP001281656"/>
    </source>
</evidence>